<protein>
    <recommendedName>
        <fullName evidence="2">Pyrrolo-quinoline quinone repeat domain-containing protein</fullName>
    </recommendedName>
</protein>
<dbReference type="AlphaFoldDB" id="A0A0A6UJ84"/>
<comment type="caution">
    <text evidence="3">The sequence shown here is derived from an EMBL/GenBank/DDBJ whole genome shotgun (WGS) entry which is preliminary data.</text>
</comment>
<dbReference type="SUPFAM" id="SSF50998">
    <property type="entry name" value="Quinoprotein alcohol dehydrogenase-like"/>
    <property type="match status" value="1"/>
</dbReference>
<evidence type="ECO:0000256" key="1">
    <source>
        <dbReference type="SAM" id="SignalP"/>
    </source>
</evidence>
<dbReference type="EMBL" id="JRTT01000026">
    <property type="protein sequence ID" value="KHD75511.1"/>
    <property type="molecule type" value="Genomic_DNA"/>
</dbReference>
<organism evidence="3 4">
    <name type="scientific">Actinoplanes utahensis</name>
    <dbReference type="NCBI Taxonomy" id="1869"/>
    <lineage>
        <taxon>Bacteria</taxon>
        <taxon>Bacillati</taxon>
        <taxon>Actinomycetota</taxon>
        <taxon>Actinomycetes</taxon>
        <taxon>Micromonosporales</taxon>
        <taxon>Micromonosporaceae</taxon>
        <taxon>Actinoplanes</taxon>
    </lineage>
</organism>
<dbReference type="InterPro" id="IPR002372">
    <property type="entry name" value="PQQ_rpt_dom"/>
</dbReference>
<proteinExistence type="predicted"/>
<feature type="domain" description="Pyrrolo-quinoline quinone repeat" evidence="2">
    <location>
        <begin position="45"/>
        <end position="134"/>
    </location>
</feature>
<evidence type="ECO:0000313" key="3">
    <source>
        <dbReference type="EMBL" id="KHD75511.1"/>
    </source>
</evidence>
<sequence length="448" mass="46351">MAVNRAGRAVLLALLCSVLATVAAVAVIAGIRDEPGPVPNGPDGDGGTVAWSVETATGSWDAHVVGDTAVVLDGKRLLGLNAADGNLRWSLPFAGEGTTFTVAGGMVAVQRGTDGPVDVVAPDAGRIVWSTPGAVRMVARDDALYLDSCPDRDEPADDCAIVKRRIADGATAWSVPDPPFLLQEDVIGGRPPLAPPAAAYLPVTTSSPGKNAQGALLDAASGRLLPGRVGPRGWYVLAAGDLLVTTDHDPPRGARDCPVAVDAVDGRSGRPAWKGVVYSGRRAGDECRRRLSDSLGGTVMFGSGGAIAAVDRNDRTTLTDLRTGKVRWTAEKPGVPIACDERTLLVRDNGESGPVSLLGLDDGRPLWTVPDPGLASSSASWESAVAGDLVAVMSATGDRPYVQVHDARTGRQLARRGGWLTGIGDGWVMVSTSAGATGAHLKLYLLRF</sequence>
<dbReference type="Proteomes" id="UP000054537">
    <property type="component" value="Unassembled WGS sequence"/>
</dbReference>
<reference evidence="3 4" key="1">
    <citation type="submission" date="2014-10" db="EMBL/GenBank/DDBJ databases">
        <title>Draft genome sequence of Actinoplanes utahensis NRRL 12052.</title>
        <authorList>
            <person name="Velasco-Bucheli B."/>
            <person name="del Cerro C."/>
            <person name="Hormigo D."/>
            <person name="Garcia J.L."/>
            <person name="Acebal C."/>
            <person name="Arroyo M."/>
            <person name="de la Mata I."/>
        </authorList>
    </citation>
    <scope>NUCLEOTIDE SEQUENCE [LARGE SCALE GENOMIC DNA]</scope>
    <source>
        <strain evidence="3 4">NRRL 12052</strain>
    </source>
</reference>
<gene>
    <name evidence="3" type="ORF">MB27_22035</name>
</gene>
<evidence type="ECO:0000259" key="2">
    <source>
        <dbReference type="Pfam" id="PF13360"/>
    </source>
</evidence>
<dbReference type="STRING" id="1869.MB27_22035"/>
<dbReference type="eggNOG" id="COG1520">
    <property type="taxonomic scope" value="Bacteria"/>
</dbReference>
<keyword evidence="1" id="KW-0732">Signal</keyword>
<dbReference type="InterPro" id="IPR011047">
    <property type="entry name" value="Quinoprotein_ADH-like_sf"/>
</dbReference>
<dbReference type="OrthoDB" id="4541885at2"/>
<dbReference type="InterPro" id="IPR015943">
    <property type="entry name" value="WD40/YVTN_repeat-like_dom_sf"/>
</dbReference>
<dbReference type="Pfam" id="PF13360">
    <property type="entry name" value="PQQ_2"/>
    <property type="match status" value="2"/>
</dbReference>
<evidence type="ECO:0000313" key="4">
    <source>
        <dbReference type="Proteomes" id="UP000054537"/>
    </source>
</evidence>
<dbReference type="Gene3D" id="2.130.10.10">
    <property type="entry name" value="YVTN repeat-like/Quinoprotein amine dehydrogenase"/>
    <property type="match status" value="2"/>
</dbReference>
<keyword evidence="4" id="KW-1185">Reference proteome</keyword>
<dbReference type="RefSeq" id="WP_043527186.1">
    <property type="nucleotide sequence ID" value="NZ_BAABKU010000027.1"/>
</dbReference>
<feature type="signal peptide" evidence="1">
    <location>
        <begin position="1"/>
        <end position="23"/>
    </location>
</feature>
<feature type="domain" description="Pyrrolo-quinoline quinone repeat" evidence="2">
    <location>
        <begin position="261"/>
        <end position="414"/>
    </location>
</feature>
<feature type="chain" id="PRO_5039382761" description="Pyrrolo-quinoline quinone repeat domain-containing protein" evidence="1">
    <location>
        <begin position="24"/>
        <end position="448"/>
    </location>
</feature>
<name>A0A0A6UJ84_ACTUT</name>
<accession>A0A0A6UJ84</accession>